<feature type="transmembrane region" description="Helical" evidence="1">
    <location>
        <begin position="32"/>
        <end position="51"/>
    </location>
</feature>
<keyword evidence="1" id="KW-0812">Transmembrane</keyword>
<evidence type="ECO:0000313" key="2">
    <source>
        <dbReference type="EMBL" id="MQM04481.1"/>
    </source>
</evidence>
<dbReference type="Proteomes" id="UP000652761">
    <property type="component" value="Unassembled WGS sequence"/>
</dbReference>
<proteinExistence type="predicted"/>
<gene>
    <name evidence="2" type="ORF">Taro_037282</name>
</gene>
<reference evidence="2" key="1">
    <citation type="submission" date="2017-07" db="EMBL/GenBank/DDBJ databases">
        <title>Taro Niue Genome Assembly and Annotation.</title>
        <authorList>
            <person name="Atibalentja N."/>
            <person name="Keating K."/>
            <person name="Fields C.J."/>
        </authorList>
    </citation>
    <scope>NUCLEOTIDE SEQUENCE</scope>
    <source>
        <strain evidence="2">Niue_2</strain>
        <tissue evidence="2">Leaf</tissue>
    </source>
</reference>
<dbReference type="AlphaFoldDB" id="A0A843WFT3"/>
<keyword evidence="1" id="KW-0472">Membrane</keyword>
<dbReference type="EMBL" id="NMUH01003225">
    <property type="protein sequence ID" value="MQM04481.1"/>
    <property type="molecule type" value="Genomic_DNA"/>
</dbReference>
<dbReference type="PANTHER" id="PTHR33306">
    <property type="entry name" value="EXPRESSED PROTEIN-RELATED-RELATED"/>
    <property type="match status" value="1"/>
</dbReference>
<protein>
    <submittedName>
        <fullName evidence="2">Uncharacterized protein</fullName>
    </submittedName>
</protein>
<evidence type="ECO:0000256" key="1">
    <source>
        <dbReference type="SAM" id="Phobius"/>
    </source>
</evidence>
<accession>A0A843WFT3</accession>
<feature type="transmembrane region" description="Helical" evidence="1">
    <location>
        <begin position="63"/>
        <end position="84"/>
    </location>
</feature>
<comment type="caution">
    <text evidence="2">The sequence shown here is derived from an EMBL/GenBank/DDBJ whole genome shotgun (WGS) entry which is preliminary data.</text>
</comment>
<evidence type="ECO:0000313" key="3">
    <source>
        <dbReference type="Proteomes" id="UP000652761"/>
    </source>
</evidence>
<organism evidence="2 3">
    <name type="scientific">Colocasia esculenta</name>
    <name type="common">Wild taro</name>
    <name type="synonym">Arum esculentum</name>
    <dbReference type="NCBI Taxonomy" id="4460"/>
    <lineage>
        <taxon>Eukaryota</taxon>
        <taxon>Viridiplantae</taxon>
        <taxon>Streptophyta</taxon>
        <taxon>Embryophyta</taxon>
        <taxon>Tracheophyta</taxon>
        <taxon>Spermatophyta</taxon>
        <taxon>Magnoliopsida</taxon>
        <taxon>Liliopsida</taxon>
        <taxon>Araceae</taxon>
        <taxon>Aroideae</taxon>
        <taxon>Colocasieae</taxon>
        <taxon>Colocasia</taxon>
    </lineage>
</organism>
<dbReference type="PANTHER" id="PTHR33306:SF40">
    <property type="entry name" value="EXPRESSED PROTEIN"/>
    <property type="match status" value="1"/>
</dbReference>
<feature type="transmembrane region" description="Helical" evidence="1">
    <location>
        <begin position="104"/>
        <end position="122"/>
    </location>
</feature>
<keyword evidence="3" id="KW-1185">Reference proteome</keyword>
<name>A0A843WFT3_COLES</name>
<sequence>MSLFLGERRGPKWKHGWKGEALSSLTLPPGPLLAVLAIVVFLMTLSGYVGYRAQVQHTANGLRLVLFVLPVALVFVVRSVFVNGGRFVFRLPRAEREAFHRAGSSPWGVAALVGVLLVMVAYQSSFHSQWFRPLWRDA</sequence>
<keyword evidence="1" id="KW-1133">Transmembrane helix</keyword>